<dbReference type="GO" id="GO:0032222">
    <property type="term" value="P:regulation of synaptic transmission, cholinergic"/>
    <property type="evidence" value="ECO:0007669"/>
    <property type="project" value="InterPro"/>
</dbReference>
<keyword evidence="4" id="KW-0472">Membrane</keyword>
<keyword evidence="2" id="KW-0325">Glycoprotein</keyword>
<proteinExistence type="predicted"/>
<evidence type="ECO:0000256" key="5">
    <source>
        <dbReference type="SAM" id="SignalP"/>
    </source>
</evidence>
<dbReference type="AlphaFoldDB" id="A0A090L8B7"/>
<evidence type="ECO:0000256" key="2">
    <source>
        <dbReference type="ARBA" id="ARBA00023180"/>
    </source>
</evidence>
<feature type="compositionally biased region" description="Basic and acidic residues" evidence="3">
    <location>
        <begin position="52"/>
        <end position="62"/>
    </location>
</feature>
<feature type="compositionally biased region" description="Acidic residues" evidence="3">
    <location>
        <begin position="216"/>
        <end position="225"/>
    </location>
</feature>
<feature type="transmembrane region" description="Helical" evidence="4">
    <location>
        <begin position="436"/>
        <end position="455"/>
    </location>
</feature>
<dbReference type="Proteomes" id="UP000035682">
    <property type="component" value="Unplaced"/>
</dbReference>
<dbReference type="PANTHER" id="PTHR33562:SF2">
    <property type="entry name" value="PROTEIN QUIVER"/>
    <property type="match status" value="1"/>
</dbReference>
<evidence type="ECO:0000313" key="7">
    <source>
        <dbReference type="Proteomes" id="UP000035682"/>
    </source>
</evidence>
<dbReference type="WBParaSite" id="SRAE_2000070800.1">
    <property type="protein sequence ID" value="SRAE_2000070800.1"/>
    <property type="gene ID" value="WBGene00260906"/>
</dbReference>
<keyword evidence="1 5" id="KW-0732">Signal</keyword>
<evidence type="ECO:0000313" key="6">
    <source>
        <dbReference type="EMBL" id="CEF66036.1"/>
    </source>
</evidence>
<dbReference type="PANTHER" id="PTHR33562">
    <property type="entry name" value="ATILLA, ISOFORM B-RELATED-RELATED"/>
    <property type="match status" value="1"/>
</dbReference>
<keyword evidence="4" id="KW-1133">Transmembrane helix</keyword>
<feature type="compositionally biased region" description="Basic and acidic residues" evidence="3">
    <location>
        <begin position="297"/>
        <end position="306"/>
    </location>
</feature>
<organism evidence="6">
    <name type="scientific">Strongyloides ratti</name>
    <name type="common">Parasitic roundworm</name>
    <dbReference type="NCBI Taxonomy" id="34506"/>
    <lineage>
        <taxon>Eukaryota</taxon>
        <taxon>Metazoa</taxon>
        <taxon>Ecdysozoa</taxon>
        <taxon>Nematoda</taxon>
        <taxon>Chromadorea</taxon>
        <taxon>Rhabditida</taxon>
        <taxon>Tylenchina</taxon>
        <taxon>Panagrolaimomorpha</taxon>
        <taxon>Strongyloidoidea</taxon>
        <taxon>Strongyloididae</taxon>
        <taxon>Strongyloides</taxon>
    </lineage>
</organism>
<feature type="compositionally biased region" description="Gly residues" evidence="3">
    <location>
        <begin position="265"/>
        <end position="275"/>
    </location>
</feature>
<dbReference type="GeneID" id="36378400"/>
<reference evidence="6 7" key="1">
    <citation type="submission" date="2014-09" db="EMBL/GenBank/DDBJ databases">
        <authorList>
            <person name="Martin A.A."/>
        </authorList>
    </citation>
    <scope>NUCLEOTIDE SEQUENCE</scope>
    <source>
        <strain evidence="7">ED321</strain>
        <strain evidence="6">ED321 Heterogonic</strain>
    </source>
</reference>
<reference evidence="8" key="2">
    <citation type="submission" date="2020-12" db="UniProtKB">
        <authorList>
            <consortium name="WormBaseParasite"/>
        </authorList>
    </citation>
    <scope>IDENTIFICATION</scope>
</reference>
<feature type="region of interest" description="Disordered" evidence="3">
    <location>
        <begin position="187"/>
        <end position="231"/>
    </location>
</feature>
<feature type="region of interest" description="Disordered" evidence="3">
    <location>
        <begin position="257"/>
        <end position="306"/>
    </location>
</feature>
<dbReference type="InterPro" id="IPR050975">
    <property type="entry name" value="Sleep_regulator"/>
</dbReference>
<dbReference type="InterPro" id="IPR031424">
    <property type="entry name" value="QVR-like"/>
</dbReference>
<name>A0A090L8B7_STRRB</name>
<keyword evidence="4" id="KW-0812">Transmembrane</keyword>
<dbReference type="GO" id="GO:0030431">
    <property type="term" value="P:sleep"/>
    <property type="evidence" value="ECO:0007669"/>
    <property type="project" value="InterPro"/>
</dbReference>
<feature type="compositionally biased region" description="Basic residues" evidence="3">
    <location>
        <begin position="276"/>
        <end position="296"/>
    </location>
</feature>
<evidence type="ECO:0000256" key="3">
    <source>
        <dbReference type="SAM" id="MobiDB-lite"/>
    </source>
</evidence>
<feature type="region of interest" description="Disordered" evidence="3">
    <location>
        <begin position="37"/>
        <end position="62"/>
    </location>
</feature>
<dbReference type="CTD" id="36378400"/>
<dbReference type="EMBL" id="LN609529">
    <property type="protein sequence ID" value="CEF66036.1"/>
    <property type="molecule type" value="Genomic_DNA"/>
</dbReference>
<dbReference type="WormBase" id="SRAE_2000070800">
    <property type="protein sequence ID" value="SRP03904"/>
    <property type="gene ID" value="WBGene00260906"/>
</dbReference>
<feature type="signal peptide" evidence="5">
    <location>
        <begin position="1"/>
        <end position="18"/>
    </location>
</feature>
<evidence type="ECO:0000313" key="8">
    <source>
        <dbReference type="WBParaSite" id="SRAE_2000070800.1"/>
    </source>
</evidence>
<dbReference type="RefSeq" id="XP_024505236.1">
    <property type="nucleotide sequence ID" value="XM_024651571.1"/>
</dbReference>
<evidence type="ECO:0000256" key="1">
    <source>
        <dbReference type="ARBA" id="ARBA00022729"/>
    </source>
</evidence>
<sequence>MYYLFNIVLLTLATTCFSRKSSSSSFITFSAAAPADDKKNGKPYSLLSSRSSSDESDHSDESSFTHKISHHIISLPDSDEHDLIIPRRHRPRHWKIESSENSDDHSYDIVLPRHFFPLHKPRYEDHDLPSFFKPIRRCSRSSRLSPLKQLLENLLYGDHYPSEFEIPERNNKLKIEVVIKKPHERIHSHSDESFVSSEHVDRRGRRGRHEHKDLFETEETDEGSTEEYPSNRRSYMIPFRAKHLGKDTLLGRTGPAIVPLVGRGQHSGRGSSRGSGRGRGRGSGKNSGKNKNKKGKDRSGKGKDKEEGKKRKRLIIMFFIIKLCLILIWSHLLTFVSTDNTGVWCYDCNSKNDKNCVDEYQKYENECPVHNINESVSLTPTGCRKIIQIVDDDTTIIRECAYSGELMNNQLNMGSVGVKRYMTQCNQNFCNSSNKIVTSCILFFLSMILFLYQIFT</sequence>
<protein>
    <recommendedName>
        <fullName evidence="10">Protein sleepless</fullName>
    </recommendedName>
</protein>
<evidence type="ECO:0000313" key="9">
    <source>
        <dbReference type="WormBase" id="SRAE_2000070800"/>
    </source>
</evidence>
<dbReference type="Pfam" id="PF17064">
    <property type="entry name" value="QVR"/>
    <property type="match status" value="1"/>
</dbReference>
<accession>A0A090L8B7</accession>
<keyword evidence="7" id="KW-1185">Reference proteome</keyword>
<gene>
    <name evidence="6 8 9" type="ORF">SRAE_2000070800</name>
</gene>
<evidence type="ECO:0008006" key="10">
    <source>
        <dbReference type="Google" id="ProtNLM"/>
    </source>
</evidence>
<dbReference type="OrthoDB" id="6083863at2759"/>
<evidence type="ECO:0000256" key="4">
    <source>
        <dbReference type="SAM" id="Phobius"/>
    </source>
</evidence>
<feature type="chain" id="PRO_5015030547" description="Protein sleepless" evidence="5">
    <location>
        <begin position="19"/>
        <end position="456"/>
    </location>
</feature>
<feature type="transmembrane region" description="Helical" evidence="4">
    <location>
        <begin position="314"/>
        <end position="336"/>
    </location>
</feature>